<evidence type="ECO:0000313" key="2">
    <source>
        <dbReference type="EMBL" id="MDA5110556.1"/>
    </source>
</evidence>
<evidence type="ECO:0000256" key="1">
    <source>
        <dbReference type="SAM" id="Phobius"/>
    </source>
</evidence>
<feature type="transmembrane region" description="Helical" evidence="1">
    <location>
        <begin position="6"/>
        <end position="25"/>
    </location>
</feature>
<evidence type="ECO:0000313" key="3">
    <source>
        <dbReference type="Proteomes" id="UP001151071"/>
    </source>
</evidence>
<gene>
    <name evidence="2" type="ORF">O3V59_19650</name>
</gene>
<dbReference type="AlphaFoldDB" id="A0A9X3TT37"/>
<keyword evidence="1" id="KW-1133">Transmembrane helix</keyword>
<protein>
    <submittedName>
        <fullName evidence="2">Uncharacterized protein</fullName>
    </submittedName>
</protein>
<feature type="transmembrane region" description="Helical" evidence="1">
    <location>
        <begin position="242"/>
        <end position="267"/>
    </location>
</feature>
<name>A0A9X3TT37_9BACL</name>
<keyword evidence="1" id="KW-0812">Transmembrane</keyword>
<dbReference type="RefSeq" id="WP_271140834.1">
    <property type="nucleotide sequence ID" value="NZ_JAPYYP010000034.1"/>
</dbReference>
<feature type="transmembrane region" description="Helical" evidence="1">
    <location>
        <begin position="103"/>
        <end position="123"/>
    </location>
</feature>
<comment type="caution">
    <text evidence="2">The sequence shown here is derived from an EMBL/GenBank/DDBJ whole genome shotgun (WGS) entry which is preliminary data.</text>
</comment>
<dbReference type="Proteomes" id="UP001151071">
    <property type="component" value="Unassembled WGS sequence"/>
</dbReference>
<sequence>MPLLFMYACLTLGSLFVFVAVFAIGKQLAAMRRPRLFVTGQWRRMWEKAVNAEEDEAWEKLLARAGRPFGWGKPEWVFLQLASGSAVCVLIMLWGMLSGSESFPLFSLVVASAVSFMLPYFGLKMWAGYREEVLSTDIARFVNRYVNLLENQVPIYNAMVKAARPTRKLKEYLPTLSEWNKDRDEALEAFKRRLGVDDAIMLVSSMRTVEQLSEGQMAVTMQRLEWAVDHRRMFRHRKQIKSLGIGYSVIVYPAFYIGLLVAMFPWYKLLTEILDKYLT</sequence>
<proteinExistence type="predicted"/>
<feature type="transmembrane region" description="Helical" evidence="1">
    <location>
        <begin position="76"/>
        <end position="97"/>
    </location>
</feature>
<keyword evidence="1" id="KW-0472">Membrane</keyword>
<keyword evidence="3" id="KW-1185">Reference proteome</keyword>
<accession>A0A9X3TT37</accession>
<reference evidence="2" key="1">
    <citation type="submission" date="2022-12" db="EMBL/GenBank/DDBJ databases">
        <title>Draft genome sequence of the thermophilic strain Brevibacillus thermoruber HT42, isolated from Los Humeros, Puebla, Mexico, with biotechnological potential.</title>
        <authorList>
            <person name="Lara Sanchez J."/>
            <person name="Solis Palacios R."/>
            <person name="Bustos Baena A.S."/>
            <person name="Ruz Baez A.E."/>
            <person name="Espinosa Luna G."/>
            <person name="Oliart Ros R.M."/>
        </authorList>
    </citation>
    <scope>NUCLEOTIDE SEQUENCE</scope>
    <source>
        <strain evidence="2">HT42</strain>
    </source>
</reference>
<dbReference type="EMBL" id="JAPYYP010000034">
    <property type="protein sequence ID" value="MDA5110556.1"/>
    <property type="molecule type" value="Genomic_DNA"/>
</dbReference>
<organism evidence="2 3">
    <name type="scientific">Brevibacillus thermoruber</name>
    <dbReference type="NCBI Taxonomy" id="33942"/>
    <lineage>
        <taxon>Bacteria</taxon>
        <taxon>Bacillati</taxon>
        <taxon>Bacillota</taxon>
        <taxon>Bacilli</taxon>
        <taxon>Bacillales</taxon>
        <taxon>Paenibacillaceae</taxon>
        <taxon>Brevibacillus</taxon>
    </lineage>
</organism>